<dbReference type="SUPFAM" id="SSF56219">
    <property type="entry name" value="DNase I-like"/>
    <property type="match status" value="1"/>
</dbReference>
<organism evidence="2 3">
    <name type="scientific">Lithocarpus litseifolius</name>
    <dbReference type="NCBI Taxonomy" id="425828"/>
    <lineage>
        <taxon>Eukaryota</taxon>
        <taxon>Viridiplantae</taxon>
        <taxon>Streptophyta</taxon>
        <taxon>Embryophyta</taxon>
        <taxon>Tracheophyta</taxon>
        <taxon>Spermatophyta</taxon>
        <taxon>Magnoliopsida</taxon>
        <taxon>eudicotyledons</taxon>
        <taxon>Gunneridae</taxon>
        <taxon>Pentapetalae</taxon>
        <taxon>rosids</taxon>
        <taxon>fabids</taxon>
        <taxon>Fagales</taxon>
        <taxon>Fagaceae</taxon>
        <taxon>Lithocarpus</taxon>
    </lineage>
</organism>
<dbReference type="InterPro" id="IPR005135">
    <property type="entry name" value="Endo/exonuclease/phosphatase"/>
</dbReference>
<dbReference type="PANTHER" id="PTHR46890:SF48">
    <property type="entry name" value="RNA-DIRECTED DNA POLYMERASE"/>
    <property type="match status" value="1"/>
</dbReference>
<evidence type="ECO:0000259" key="1">
    <source>
        <dbReference type="PROSITE" id="PS50878"/>
    </source>
</evidence>
<dbReference type="PROSITE" id="PS50878">
    <property type="entry name" value="RT_POL"/>
    <property type="match status" value="1"/>
</dbReference>
<accession>A0AAW2CV69</accession>
<dbReference type="InterPro" id="IPR052343">
    <property type="entry name" value="Retrotransposon-Effector_Assoc"/>
</dbReference>
<dbReference type="Proteomes" id="UP001459277">
    <property type="component" value="Unassembled WGS sequence"/>
</dbReference>
<dbReference type="AlphaFoldDB" id="A0AAW2CV69"/>
<feature type="domain" description="Reverse transcriptase" evidence="1">
    <location>
        <begin position="361"/>
        <end position="643"/>
    </location>
</feature>
<comment type="caution">
    <text evidence="2">The sequence shown here is derived from an EMBL/GenBank/DDBJ whole genome shotgun (WGS) entry which is preliminary data.</text>
</comment>
<dbReference type="InterPro" id="IPR000477">
    <property type="entry name" value="RT_dom"/>
</dbReference>
<evidence type="ECO:0000313" key="2">
    <source>
        <dbReference type="EMBL" id="KAL0001328.1"/>
    </source>
</evidence>
<dbReference type="CDD" id="cd01650">
    <property type="entry name" value="RT_nLTR_like"/>
    <property type="match status" value="1"/>
</dbReference>
<dbReference type="Pfam" id="PF03372">
    <property type="entry name" value="Exo_endo_phos"/>
    <property type="match status" value="1"/>
</dbReference>
<keyword evidence="3" id="KW-1185">Reference proteome</keyword>
<name>A0AAW2CV69_9ROSI</name>
<dbReference type="InterPro" id="IPR043502">
    <property type="entry name" value="DNA/RNA_pol_sf"/>
</dbReference>
<dbReference type="Pfam" id="PF00078">
    <property type="entry name" value="RVT_1"/>
    <property type="match status" value="1"/>
</dbReference>
<gene>
    <name evidence="2" type="ORF">SO802_015109</name>
</gene>
<dbReference type="Gene3D" id="3.60.10.10">
    <property type="entry name" value="Endonuclease/exonuclease/phosphatase"/>
    <property type="match status" value="1"/>
</dbReference>
<dbReference type="InterPro" id="IPR036691">
    <property type="entry name" value="Endo/exonu/phosph_ase_sf"/>
</dbReference>
<dbReference type="GO" id="GO:0003824">
    <property type="term" value="F:catalytic activity"/>
    <property type="evidence" value="ECO:0007669"/>
    <property type="project" value="InterPro"/>
</dbReference>
<dbReference type="EMBL" id="JAZDWU010000005">
    <property type="protein sequence ID" value="KAL0001328.1"/>
    <property type="molecule type" value="Genomic_DNA"/>
</dbReference>
<evidence type="ECO:0000313" key="3">
    <source>
        <dbReference type="Proteomes" id="UP001459277"/>
    </source>
</evidence>
<reference evidence="2 3" key="1">
    <citation type="submission" date="2024-01" db="EMBL/GenBank/DDBJ databases">
        <title>A telomere-to-telomere, gap-free genome of sweet tea (Lithocarpus litseifolius).</title>
        <authorList>
            <person name="Zhou J."/>
        </authorList>
    </citation>
    <scope>NUCLEOTIDE SEQUENCE [LARGE SCALE GENOMIC DNA]</scope>
    <source>
        <strain evidence="2">Zhou-2022a</strain>
        <tissue evidence="2">Leaf</tissue>
    </source>
</reference>
<sequence length="852" mass="97253">MGGGLALLWKHGITVWVDSFSRFHIDAIVHGGSIDAWRFTGFYGAPDAQDREDAWAMMRLLNSKPHLPWLCMGDFNETLFMDEKRGGRVRPHNQMQAFRDTLDVCGLIDLGFTGPEFTWYGNRHGHIIWERLDRGLANHDWLSKFPVATIRHLNCVESDHRPILLTLDPHGCSDTVLRAWEFQPRGHPMFQKAEEDSANGGSHEVVDQLRRDLNILMDKENRMWAQRSRIQWLTNGDRNTGYFHGVSTQRKRKNFIKGIQNSSSEWVTDENLVSDIFVDFYSRLFTSSRPHDIERVLDGVQSVVSSSMNVELTKPYIREEVDLAIKGMAPMTAPGPDGMPPIFYQTFWPSIGLEVSEAVLSCLNSCSLLKSINHTFITLIPKVINPESVSEFRPISLCNVIYKILSKVIANRLKPILNSVISEAQSAFIADCLITDNILIAFESLHHMKTYSSEKEGYMALKLDISKAYDRVEWLFLEKILLKMGFQESWVKMIMECITTVTYSIMINGEPKGLIRPSRGLRQGDSLSPFLFLFCAEGLHALLSKAANDWEIKGYSLCRAGPRITHLFFVDDCLLFCRANPTECGRILQILSWYEAASRQKVNTEKTTAFFSRNTSEEVKESLRVLLNVPVIRDYEKYLGLPSFVGLQKKACFTKIKERIWAKMQGWKEKLLSQAGKEVMIKDVVQSIPTYSMSVFCLPVGLLKDIEAMIRKFWWGCTENSRKIHWVRWETLCSSKSVGGMGFRDLRLFNDALLGSGKVLSPRLDQSLDVVQDLFIPSTKTWDSEIIDRLFLPWEAECIKSIPLSDHQHSDLLIWPHTPDGCYSVRSAYRFLAVAQSQDQPSSSNIEASKRL</sequence>
<dbReference type="SUPFAM" id="SSF56672">
    <property type="entry name" value="DNA/RNA polymerases"/>
    <property type="match status" value="1"/>
</dbReference>
<protein>
    <recommendedName>
        <fullName evidence="1">Reverse transcriptase domain-containing protein</fullName>
    </recommendedName>
</protein>
<dbReference type="PANTHER" id="PTHR46890">
    <property type="entry name" value="NON-LTR RETROLELEMENT REVERSE TRANSCRIPTASE-LIKE PROTEIN-RELATED"/>
    <property type="match status" value="1"/>
</dbReference>
<proteinExistence type="predicted"/>